<protein>
    <recommendedName>
        <fullName evidence="2">Calcineurin-like phosphoesterase domain-containing protein</fullName>
    </recommendedName>
</protein>
<sequence>MPNETEYENGTENLRLIGNKVDYIITHVAPTEIASRLGKTPVEEEKELNDYLTRVSTDNDYSEWFFGHYHVDRDLGQFHSVFRIIRVLP</sequence>
<gene>
    <name evidence="1" type="ORF">SDC9_117833</name>
</gene>
<reference evidence="1" key="1">
    <citation type="submission" date="2019-08" db="EMBL/GenBank/DDBJ databases">
        <authorList>
            <person name="Kucharzyk K."/>
            <person name="Murdoch R.W."/>
            <person name="Higgins S."/>
            <person name="Loffler F."/>
        </authorList>
    </citation>
    <scope>NUCLEOTIDE SEQUENCE</scope>
</reference>
<accession>A0A645BZU1</accession>
<comment type="caution">
    <text evidence="1">The sequence shown here is derived from an EMBL/GenBank/DDBJ whole genome shotgun (WGS) entry which is preliminary data.</text>
</comment>
<proteinExistence type="predicted"/>
<dbReference type="EMBL" id="VSSQ01023753">
    <property type="protein sequence ID" value="MPM70872.1"/>
    <property type="molecule type" value="Genomic_DNA"/>
</dbReference>
<name>A0A645BZU1_9ZZZZ</name>
<dbReference type="AlphaFoldDB" id="A0A645BZU1"/>
<evidence type="ECO:0000313" key="1">
    <source>
        <dbReference type="EMBL" id="MPM70872.1"/>
    </source>
</evidence>
<organism evidence="1">
    <name type="scientific">bioreactor metagenome</name>
    <dbReference type="NCBI Taxonomy" id="1076179"/>
    <lineage>
        <taxon>unclassified sequences</taxon>
        <taxon>metagenomes</taxon>
        <taxon>ecological metagenomes</taxon>
    </lineage>
</organism>
<evidence type="ECO:0008006" key="2">
    <source>
        <dbReference type="Google" id="ProtNLM"/>
    </source>
</evidence>